<reference evidence="12" key="2">
    <citation type="submission" date="2025-08" db="UniProtKB">
        <authorList>
            <consortium name="Ensembl"/>
        </authorList>
    </citation>
    <scope>IDENTIFICATION</scope>
    <source>
        <strain evidence="12">Isolate ISIS603380</strain>
    </source>
</reference>
<keyword evidence="6 10" id="KW-0472">Membrane</keyword>
<evidence type="ECO:0000256" key="8">
    <source>
        <dbReference type="ARBA" id="ARBA00041193"/>
    </source>
</evidence>
<dbReference type="FunCoup" id="G3TQG4">
    <property type="interactions" value="15"/>
</dbReference>
<evidence type="ECO:0000256" key="6">
    <source>
        <dbReference type="ARBA" id="ARBA00023136"/>
    </source>
</evidence>
<evidence type="ECO:0000256" key="9">
    <source>
        <dbReference type="ARBA" id="ARBA00041489"/>
    </source>
</evidence>
<dbReference type="Ensembl" id="ENSLAFT00000022116.2">
    <property type="protein sequence ID" value="ENSLAFP00000017788.2"/>
    <property type="gene ID" value="ENSLAFG00000021476.2"/>
</dbReference>
<keyword evidence="3" id="KW-0430">Lectin</keyword>
<dbReference type="GO" id="GO:0016020">
    <property type="term" value="C:membrane"/>
    <property type="evidence" value="ECO:0007669"/>
    <property type="project" value="UniProtKB-SubCell"/>
</dbReference>
<reference evidence="12 13" key="1">
    <citation type="submission" date="2009-06" db="EMBL/GenBank/DDBJ databases">
        <title>The Genome Sequence of Loxodonta africana (African elephant).</title>
        <authorList>
            <person name="Di Palma F."/>
            <person name="Heiman D."/>
            <person name="Young S."/>
            <person name="Johnson J."/>
            <person name="Lander E.S."/>
            <person name="Lindblad-Toh K."/>
        </authorList>
    </citation>
    <scope>NUCLEOTIDE SEQUENCE [LARGE SCALE GENOMIC DNA]</scope>
    <source>
        <strain evidence="12 13">Isolate ISIS603380</strain>
    </source>
</reference>
<evidence type="ECO:0000256" key="4">
    <source>
        <dbReference type="ARBA" id="ARBA00022968"/>
    </source>
</evidence>
<comment type="subcellular location">
    <subcellularLocation>
        <location evidence="1">Membrane</location>
        <topology evidence="1">Single-pass type II membrane protein</topology>
    </subcellularLocation>
</comment>
<keyword evidence="7" id="KW-0325">Glycoprotein</keyword>
<evidence type="ECO:0000259" key="11">
    <source>
        <dbReference type="PROSITE" id="PS50041"/>
    </source>
</evidence>
<organism evidence="12 13">
    <name type="scientific">Loxodonta africana</name>
    <name type="common">African elephant</name>
    <dbReference type="NCBI Taxonomy" id="9785"/>
    <lineage>
        <taxon>Eukaryota</taxon>
        <taxon>Metazoa</taxon>
        <taxon>Chordata</taxon>
        <taxon>Craniata</taxon>
        <taxon>Vertebrata</taxon>
        <taxon>Euteleostomi</taxon>
        <taxon>Mammalia</taxon>
        <taxon>Eutheria</taxon>
        <taxon>Afrotheria</taxon>
        <taxon>Proboscidea</taxon>
        <taxon>Elephantidae</taxon>
        <taxon>Loxodonta</taxon>
    </lineage>
</organism>
<dbReference type="InterPro" id="IPR016186">
    <property type="entry name" value="C-type_lectin-like/link_sf"/>
</dbReference>
<dbReference type="InParanoid" id="G3TQG4"/>
<dbReference type="InterPro" id="IPR001304">
    <property type="entry name" value="C-type_lectin-like"/>
</dbReference>
<dbReference type="SUPFAM" id="SSF56436">
    <property type="entry name" value="C-type lectin-like"/>
    <property type="match status" value="1"/>
</dbReference>
<dbReference type="InterPro" id="IPR016187">
    <property type="entry name" value="CTDL_fold"/>
</dbReference>
<evidence type="ECO:0000256" key="2">
    <source>
        <dbReference type="ARBA" id="ARBA00022692"/>
    </source>
</evidence>
<dbReference type="GO" id="GO:0030246">
    <property type="term" value="F:carbohydrate binding"/>
    <property type="evidence" value="ECO:0007669"/>
    <property type="project" value="UniProtKB-KW"/>
</dbReference>
<dbReference type="eggNOG" id="KOG4297">
    <property type="taxonomic scope" value="Eukaryota"/>
</dbReference>
<dbReference type="Proteomes" id="UP000007646">
    <property type="component" value="Unassembled WGS sequence"/>
</dbReference>
<dbReference type="AlphaFoldDB" id="G3TQG4"/>
<evidence type="ECO:0000313" key="13">
    <source>
        <dbReference type="Proteomes" id="UP000007646"/>
    </source>
</evidence>
<dbReference type="GO" id="GO:0002223">
    <property type="term" value="P:stimulatory C-type lectin receptor signaling pathway"/>
    <property type="evidence" value="ECO:0007669"/>
    <property type="project" value="TreeGrafter"/>
</dbReference>
<dbReference type="STRING" id="9785.ENSLAFP00000017788"/>
<evidence type="ECO:0000313" key="12">
    <source>
        <dbReference type="Ensembl" id="ENSLAFP00000017788.2"/>
    </source>
</evidence>
<evidence type="ECO:0000256" key="10">
    <source>
        <dbReference type="SAM" id="Phobius"/>
    </source>
</evidence>
<keyword evidence="2 10" id="KW-0812">Transmembrane</keyword>
<dbReference type="Pfam" id="PF00059">
    <property type="entry name" value="Lectin_C"/>
    <property type="match status" value="1"/>
</dbReference>
<keyword evidence="4" id="KW-0735">Signal-anchor</keyword>
<evidence type="ECO:0000256" key="5">
    <source>
        <dbReference type="ARBA" id="ARBA00022989"/>
    </source>
</evidence>
<dbReference type="PANTHER" id="PTHR22800:SF252">
    <property type="entry name" value="NATURAL KILLER CELLS ANTIGEN CD94"/>
    <property type="match status" value="1"/>
</dbReference>
<name>G3TQG4_LOXAF</name>
<keyword evidence="5 10" id="KW-1133">Transmembrane helix</keyword>
<dbReference type="GO" id="GO:0045954">
    <property type="term" value="P:positive regulation of natural killer cell mediated cytotoxicity"/>
    <property type="evidence" value="ECO:0007669"/>
    <property type="project" value="TreeGrafter"/>
</dbReference>
<proteinExistence type="predicted"/>
<feature type="domain" description="C-type lectin" evidence="11">
    <location>
        <begin position="69"/>
        <end position="176"/>
    </location>
</feature>
<dbReference type="PANTHER" id="PTHR22800">
    <property type="entry name" value="C-TYPE LECTIN PROTEINS"/>
    <property type="match status" value="1"/>
</dbReference>
<evidence type="ECO:0000256" key="7">
    <source>
        <dbReference type="ARBA" id="ARBA00023180"/>
    </source>
</evidence>
<feature type="transmembrane region" description="Helical" evidence="10">
    <location>
        <begin position="12"/>
        <end position="31"/>
    </location>
</feature>
<dbReference type="CDD" id="cd03593">
    <property type="entry name" value="CLECT_NK_receptors_like"/>
    <property type="match status" value="1"/>
</dbReference>
<dbReference type="InterPro" id="IPR033992">
    <property type="entry name" value="NKR-like_CTLD"/>
</dbReference>
<keyword evidence="13" id="KW-1185">Reference proteome</keyword>
<dbReference type="SMART" id="SM00034">
    <property type="entry name" value="CLECT"/>
    <property type="match status" value="1"/>
</dbReference>
<dbReference type="InterPro" id="IPR050919">
    <property type="entry name" value="NKG2/CD94_NK_receptors"/>
</dbReference>
<sequence length="180" mass="20812">FPVFQTTPWRLISGILGVICLLLMAILGIFLNNCSWLHLNLHQIFSPGLIIELQGDSDCCSCPEKWIGYRCSCYLIFNAEKTWAESRNFCASQNSSLLQLKSRDELDFLNYRRQFYWLGISYNETHGTWLWEDGSAPSQDLFSFFQTLDPKKCIVHSPNKEILDEPCGGKRPYICEQQLI</sequence>
<dbReference type="PROSITE" id="PS50041">
    <property type="entry name" value="C_TYPE_LECTIN_2"/>
    <property type="match status" value="1"/>
</dbReference>
<dbReference type="Gene3D" id="3.10.100.10">
    <property type="entry name" value="Mannose-Binding Protein A, subunit A"/>
    <property type="match status" value="1"/>
</dbReference>
<protein>
    <recommendedName>
        <fullName evidence="8">Natural killer cells antigen CD94</fullName>
    </recommendedName>
    <alternativeName>
        <fullName evidence="9">Killer cell lectin-like receptor subfamily D member 1</fullName>
    </alternativeName>
</protein>
<evidence type="ECO:0000256" key="1">
    <source>
        <dbReference type="ARBA" id="ARBA00004606"/>
    </source>
</evidence>
<dbReference type="GeneTree" id="ENSGT00940000160107"/>
<accession>G3TQG4</accession>
<evidence type="ECO:0000256" key="3">
    <source>
        <dbReference type="ARBA" id="ARBA00022734"/>
    </source>
</evidence>
<reference evidence="12" key="3">
    <citation type="submission" date="2025-09" db="UniProtKB">
        <authorList>
            <consortium name="Ensembl"/>
        </authorList>
    </citation>
    <scope>IDENTIFICATION</scope>
    <source>
        <strain evidence="12">Isolate ISIS603380</strain>
    </source>
</reference>